<dbReference type="PANTHER" id="PTHR37984">
    <property type="entry name" value="PROTEIN CBG26694"/>
    <property type="match status" value="1"/>
</dbReference>
<dbReference type="Pfam" id="PF17921">
    <property type="entry name" value="Integrase_H2C2"/>
    <property type="match status" value="1"/>
</dbReference>
<dbReference type="AlphaFoldDB" id="A0A0A9YYQ8"/>
<dbReference type="GO" id="GO:0003964">
    <property type="term" value="F:RNA-directed DNA polymerase activity"/>
    <property type="evidence" value="ECO:0007669"/>
    <property type="project" value="UniProtKB-EC"/>
</dbReference>
<dbReference type="InterPro" id="IPR041577">
    <property type="entry name" value="RT_RNaseH_2"/>
</dbReference>
<feature type="domain" description="Integrase catalytic" evidence="2">
    <location>
        <begin position="322"/>
        <end position="493"/>
    </location>
</feature>
<organism evidence="3">
    <name type="scientific">Lygus hesperus</name>
    <name type="common">Western plant bug</name>
    <dbReference type="NCBI Taxonomy" id="30085"/>
    <lineage>
        <taxon>Eukaryota</taxon>
        <taxon>Metazoa</taxon>
        <taxon>Ecdysozoa</taxon>
        <taxon>Arthropoda</taxon>
        <taxon>Hexapoda</taxon>
        <taxon>Insecta</taxon>
        <taxon>Pterygota</taxon>
        <taxon>Neoptera</taxon>
        <taxon>Paraneoptera</taxon>
        <taxon>Hemiptera</taxon>
        <taxon>Heteroptera</taxon>
        <taxon>Panheteroptera</taxon>
        <taxon>Cimicomorpha</taxon>
        <taxon>Miridae</taxon>
        <taxon>Mirini</taxon>
        <taxon>Lygus</taxon>
    </lineage>
</organism>
<dbReference type="Pfam" id="PF17919">
    <property type="entry name" value="RT_RNaseH_2"/>
    <property type="match status" value="1"/>
</dbReference>
<dbReference type="PROSITE" id="PS50994">
    <property type="entry name" value="INTEGRASE"/>
    <property type="match status" value="1"/>
</dbReference>
<proteinExistence type="predicted"/>
<sequence>MKGVLKSIMDLRRFLGLLNFYRRFLPKAAQHTVTLSDYLKGHSGKQDSVIQLSPEAVSDFQKCKDQLKSAVMLSYPRSDVPWSLMIDASSKAIGGSVQQKVSGAWQPLGFFSRKLSLTEQEYCAYDRELLTVFTSVKHFKHLEGRVFTILTDHKPLIYAFNQKLDRATPRQARQLAYIGQYSTDIQHVSGTDNVVADCLSRIDSIDVLDYNKLALERREEELPTAELSCTLTWKRVTMPGVDQPVFCDVSTGFVRPFVPLSLRKQAFESVHNLSHPGRTASLRLLRQRFIWPSMAKDSAQSVKSCIGCQKGKVHRHTHGPLGDFVPPAERFSHVHIDIVGPMAPSKGYTYVLTMIDRFTRWSEVVPLADIRAETVAEAFCSGWISRFGTPEKITSDRGRQFECSLFAELTRKLGITHYLTAPYNPRANGLVERFHRQLKYAIRCYGSENWVELLPLIMLGIRTAVKEDLGCSAAELVYGSTLRLPGDFVEDHPARTRSTQGYLVQLQEAMNKLRAQPDMFSPQCLFMKNWTNALMFLYETRGEIQV</sequence>
<dbReference type="InterPro" id="IPR043502">
    <property type="entry name" value="DNA/RNA_pol_sf"/>
</dbReference>
<dbReference type="GO" id="GO:0003676">
    <property type="term" value="F:nucleic acid binding"/>
    <property type="evidence" value="ECO:0007669"/>
    <property type="project" value="InterPro"/>
</dbReference>
<dbReference type="GO" id="GO:0042575">
    <property type="term" value="C:DNA polymerase complex"/>
    <property type="evidence" value="ECO:0007669"/>
    <property type="project" value="UniProtKB-ARBA"/>
</dbReference>
<dbReference type="InterPro" id="IPR041588">
    <property type="entry name" value="Integrase_H2C2"/>
</dbReference>
<dbReference type="EMBL" id="GBHO01005497">
    <property type="protein sequence ID" value="JAG38107.1"/>
    <property type="molecule type" value="Transcribed_RNA"/>
</dbReference>
<reference evidence="3" key="2">
    <citation type="submission" date="2014-07" db="EMBL/GenBank/DDBJ databases">
        <authorList>
            <person name="Hull J."/>
        </authorList>
    </citation>
    <scope>NUCLEOTIDE SEQUENCE</scope>
</reference>
<dbReference type="Gene3D" id="3.30.70.270">
    <property type="match status" value="1"/>
</dbReference>
<gene>
    <name evidence="3" type="ORF">CM83_80020</name>
</gene>
<dbReference type="InterPro" id="IPR012337">
    <property type="entry name" value="RNaseH-like_sf"/>
</dbReference>
<dbReference type="Pfam" id="PF00665">
    <property type="entry name" value="rve"/>
    <property type="match status" value="1"/>
</dbReference>
<evidence type="ECO:0000313" key="3">
    <source>
        <dbReference type="EMBL" id="JAG38107.1"/>
    </source>
</evidence>
<protein>
    <recommendedName>
        <fullName evidence="1">RNA-directed DNA polymerase</fullName>
        <ecNumber evidence="1">2.7.7.49</ecNumber>
    </recommendedName>
</protein>
<dbReference type="GO" id="GO:0015074">
    <property type="term" value="P:DNA integration"/>
    <property type="evidence" value="ECO:0007669"/>
    <property type="project" value="InterPro"/>
</dbReference>
<dbReference type="InterPro" id="IPR001584">
    <property type="entry name" value="Integrase_cat-core"/>
</dbReference>
<name>A0A0A9YYQ8_LYGHE</name>
<dbReference type="CDD" id="cd09274">
    <property type="entry name" value="RNase_HI_RT_Ty3"/>
    <property type="match status" value="1"/>
</dbReference>
<dbReference type="Gene3D" id="3.30.420.10">
    <property type="entry name" value="Ribonuclease H-like superfamily/Ribonuclease H"/>
    <property type="match status" value="1"/>
</dbReference>
<accession>A0A0A9YYQ8</accession>
<dbReference type="SUPFAM" id="SSF56672">
    <property type="entry name" value="DNA/RNA polymerases"/>
    <property type="match status" value="1"/>
</dbReference>
<evidence type="ECO:0000256" key="1">
    <source>
        <dbReference type="ARBA" id="ARBA00012493"/>
    </source>
</evidence>
<dbReference type="InterPro" id="IPR036397">
    <property type="entry name" value="RNaseH_sf"/>
</dbReference>
<dbReference type="PANTHER" id="PTHR37984:SF15">
    <property type="entry name" value="INTEGRASE CATALYTIC DOMAIN-CONTAINING PROTEIN"/>
    <property type="match status" value="1"/>
</dbReference>
<dbReference type="Gene3D" id="1.10.340.70">
    <property type="match status" value="1"/>
</dbReference>
<dbReference type="InterPro" id="IPR043128">
    <property type="entry name" value="Rev_trsase/Diguanyl_cyclase"/>
</dbReference>
<dbReference type="EC" id="2.7.7.49" evidence="1"/>
<dbReference type="SUPFAM" id="SSF53098">
    <property type="entry name" value="Ribonuclease H-like"/>
    <property type="match status" value="1"/>
</dbReference>
<evidence type="ECO:0000259" key="2">
    <source>
        <dbReference type="PROSITE" id="PS50994"/>
    </source>
</evidence>
<dbReference type="InterPro" id="IPR050951">
    <property type="entry name" value="Retrovirus_Pol_polyprotein"/>
</dbReference>
<dbReference type="FunFam" id="3.30.420.10:FF:000032">
    <property type="entry name" value="Retrovirus-related Pol polyprotein from transposon 297-like Protein"/>
    <property type="match status" value="1"/>
</dbReference>
<reference evidence="3" key="1">
    <citation type="journal article" date="2014" name="PLoS ONE">
        <title>Transcriptome-Based Identification of ABC Transporters in the Western Tarnished Plant Bug Lygus hesperus.</title>
        <authorList>
            <person name="Hull J.J."/>
            <person name="Chaney K."/>
            <person name="Geib S.M."/>
            <person name="Fabrick J.A."/>
            <person name="Brent C.S."/>
            <person name="Walsh D."/>
            <person name="Lavine L.C."/>
        </authorList>
    </citation>
    <scope>NUCLEOTIDE SEQUENCE</scope>
</reference>